<accession>A0AAP0WYN6</accession>
<proteinExistence type="predicted"/>
<organism evidence="2 3">
    <name type="scientific">Liquidambar formosana</name>
    <name type="common">Formosan gum</name>
    <dbReference type="NCBI Taxonomy" id="63359"/>
    <lineage>
        <taxon>Eukaryota</taxon>
        <taxon>Viridiplantae</taxon>
        <taxon>Streptophyta</taxon>
        <taxon>Embryophyta</taxon>
        <taxon>Tracheophyta</taxon>
        <taxon>Spermatophyta</taxon>
        <taxon>Magnoliopsida</taxon>
        <taxon>eudicotyledons</taxon>
        <taxon>Gunneridae</taxon>
        <taxon>Pentapetalae</taxon>
        <taxon>Saxifragales</taxon>
        <taxon>Altingiaceae</taxon>
        <taxon>Liquidambar</taxon>
    </lineage>
</organism>
<keyword evidence="3" id="KW-1185">Reference proteome</keyword>
<evidence type="ECO:0000256" key="1">
    <source>
        <dbReference type="SAM" id="MobiDB-lite"/>
    </source>
</evidence>
<name>A0AAP0WYN6_LIQFO</name>
<protein>
    <submittedName>
        <fullName evidence="2">Uncharacterized protein</fullName>
    </submittedName>
</protein>
<feature type="compositionally biased region" description="Basic residues" evidence="1">
    <location>
        <begin position="62"/>
        <end position="74"/>
    </location>
</feature>
<feature type="compositionally biased region" description="Basic and acidic residues" evidence="1">
    <location>
        <begin position="127"/>
        <end position="146"/>
    </location>
</feature>
<comment type="caution">
    <text evidence="2">The sequence shown here is derived from an EMBL/GenBank/DDBJ whole genome shotgun (WGS) entry which is preliminary data.</text>
</comment>
<gene>
    <name evidence="2" type="ORF">L1049_013788</name>
</gene>
<dbReference type="PANTHER" id="PTHR48227">
    <property type="entry name" value="DNA TOPOISOMERASE 1-LIKE"/>
    <property type="match status" value="1"/>
</dbReference>
<dbReference type="EMBL" id="JBBPBK010000008">
    <property type="protein sequence ID" value="KAK9280103.1"/>
    <property type="molecule type" value="Genomic_DNA"/>
</dbReference>
<dbReference type="AlphaFoldDB" id="A0AAP0WYN6"/>
<dbReference type="Proteomes" id="UP001415857">
    <property type="component" value="Unassembled WGS sequence"/>
</dbReference>
<reference evidence="2 3" key="1">
    <citation type="journal article" date="2024" name="Plant J.">
        <title>Genome sequences and population genomics reveal climatic adaptation and genomic divergence between two closely related sweetgum species.</title>
        <authorList>
            <person name="Xu W.Q."/>
            <person name="Ren C.Q."/>
            <person name="Zhang X.Y."/>
            <person name="Comes H.P."/>
            <person name="Liu X.H."/>
            <person name="Li Y.G."/>
            <person name="Kettle C.J."/>
            <person name="Jalonen R."/>
            <person name="Gaisberger H."/>
            <person name="Ma Y.Z."/>
            <person name="Qiu Y.X."/>
        </authorList>
    </citation>
    <scope>NUCLEOTIDE SEQUENCE [LARGE SCALE GENOMIC DNA]</scope>
    <source>
        <strain evidence="2">Hangzhou</strain>
    </source>
</reference>
<dbReference type="PANTHER" id="PTHR48227:SF1">
    <property type="entry name" value="DNA LIGASE 1-LIKE"/>
    <property type="match status" value="1"/>
</dbReference>
<evidence type="ECO:0000313" key="3">
    <source>
        <dbReference type="Proteomes" id="UP001415857"/>
    </source>
</evidence>
<evidence type="ECO:0000313" key="2">
    <source>
        <dbReference type="EMBL" id="KAK9280103.1"/>
    </source>
</evidence>
<sequence length="146" mass="15991">MKMVSGVIVSTKPISVSKVARALPAFIAADNGASKADSAFLRRSSAAFTELALLHKELKPSRISRKRKKHRRHTTSSGNPSEAVENPIGSKGEVLDGDEENDGVRKKETKKKTKKRGDFGGEYLGEVEDREREVENSRGTVEGRRG</sequence>
<feature type="region of interest" description="Disordered" evidence="1">
    <location>
        <begin position="59"/>
        <end position="146"/>
    </location>
</feature>